<dbReference type="Pfam" id="PF01522">
    <property type="entry name" value="Polysacc_deac_1"/>
    <property type="match status" value="1"/>
</dbReference>
<dbReference type="EMBL" id="QRZL01000008">
    <property type="protein sequence ID" value="RGV77835.1"/>
    <property type="molecule type" value="Genomic_DNA"/>
</dbReference>
<evidence type="ECO:0000259" key="1">
    <source>
        <dbReference type="PROSITE" id="PS51677"/>
    </source>
</evidence>
<dbReference type="GO" id="GO:0005975">
    <property type="term" value="P:carbohydrate metabolic process"/>
    <property type="evidence" value="ECO:0007669"/>
    <property type="project" value="InterPro"/>
</dbReference>
<dbReference type="InterPro" id="IPR011330">
    <property type="entry name" value="Glyco_hydro/deAcase_b/a-brl"/>
</dbReference>
<dbReference type="RefSeq" id="WP_118429122.1">
    <property type="nucleotide sequence ID" value="NZ_QRZL01000008.1"/>
</dbReference>
<dbReference type="PROSITE" id="PS51677">
    <property type="entry name" value="NODB"/>
    <property type="match status" value="1"/>
</dbReference>
<evidence type="ECO:0000313" key="2">
    <source>
        <dbReference type="EMBL" id="RGV77835.1"/>
    </source>
</evidence>
<gene>
    <name evidence="2" type="ORF">DWW04_10010</name>
</gene>
<name>A0A412ZCG9_9BACT</name>
<dbReference type="PANTHER" id="PTHR10587:SF137">
    <property type="entry name" value="4-DEOXY-4-FORMAMIDO-L-ARABINOSE-PHOSPHOUNDECAPRENOL DEFORMYLASE ARND-RELATED"/>
    <property type="match status" value="1"/>
</dbReference>
<feature type="domain" description="NodB homology" evidence="1">
    <location>
        <begin position="41"/>
        <end position="219"/>
    </location>
</feature>
<dbReference type="AlphaFoldDB" id="A0A412ZCG9"/>
<dbReference type="InterPro" id="IPR050248">
    <property type="entry name" value="Polysacc_deacetylase_ArnD"/>
</dbReference>
<evidence type="ECO:0000313" key="3">
    <source>
        <dbReference type="Proteomes" id="UP000283678"/>
    </source>
</evidence>
<dbReference type="PANTHER" id="PTHR10587">
    <property type="entry name" value="GLYCOSYL TRANSFERASE-RELATED"/>
    <property type="match status" value="1"/>
</dbReference>
<protein>
    <submittedName>
        <fullName evidence="2">Polysaccharide deacetylase family protein</fullName>
    </submittedName>
</protein>
<organism evidence="2 3">
    <name type="scientific">Phocaeicola dorei</name>
    <dbReference type="NCBI Taxonomy" id="357276"/>
    <lineage>
        <taxon>Bacteria</taxon>
        <taxon>Pseudomonadati</taxon>
        <taxon>Bacteroidota</taxon>
        <taxon>Bacteroidia</taxon>
        <taxon>Bacteroidales</taxon>
        <taxon>Bacteroidaceae</taxon>
        <taxon>Phocaeicola</taxon>
    </lineage>
</organism>
<comment type="caution">
    <text evidence="2">The sequence shown here is derived from an EMBL/GenBank/DDBJ whole genome shotgun (WGS) entry which is preliminary data.</text>
</comment>
<proteinExistence type="predicted"/>
<dbReference type="CDD" id="cd10917">
    <property type="entry name" value="CE4_NodB_like_6s_7s"/>
    <property type="match status" value="1"/>
</dbReference>
<sequence>MHILVSVIIIVSVMAFFFYASYSIRACIYMRVFCCKKTEEKIIAITFDDGPDPIQTPKVLKVLREKHIPACFFCIGNKIKGNEELLRQIIKEGHHIGNHSFSHSGYFPLYTFKRMCHDLITCQQELEKVTGQPVQWFRPPFGVTNPTLTQAVRRLGYFPIGWNIRTLDTQQPTPEKIIKRIKKRLVPGSILLLHDRMPDSDRLLVQVLDFIEKEGYTVVALDRLIKDMTK</sequence>
<dbReference type="Proteomes" id="UP000283678">
    <property type="component" value="Unassembled WGS sequence"/>
</dbReference>
<dbReference type="SUPFAM" id="SSF88713">
    <property type="entry name" value="Glycoside hydrolase/deacetylase"/>
    <property type="match status" value="1"/>
</dbReference>
<accession>A0A412ZCG9</accession>
<reference evidence="2 3" key="1">
    <citation type="submission" date="2018-08" db="EMBL/GenBank/DDBJ databases">
        <title>A genome reference for cultivated species of the human gut microbiota.</title>
        <authorList>
            <person name="Zou Y."/>
            <person name="Xue W."/>
            <person name="Luo G."/>
        </authorList>
    </citation>
    <scope>NUCLEOTIDE SEQUENCE [LARGE SCALE GENOMIC DNA]</scope>
    <source>
        <strain evidence="2 3">AF14-1AC</strain>
    </source>
</reference>
<dbReference type="InterPro" id="IPR002509">
    <property type="entry name" value="NODB_dom"/>
</dbReference>
<dbReference type="GO" id="GO:0016810">
    <property type="term" value="F:hydrolase activity, acting on carbon-nitrogen (but not peptide) bonds"/>
    <property type="evidence" value="ECO:0007669"/>
    <property type="project" value="InterPro"/>
</dbReference>
<dbReference type="Gene3D" id="3.20.20.370">
    <property type="entry name" value="Glycoside hydrolase/deacetylase"/>
    <property type="match status" value="1"/>
</dbReference>